<dbReference type="InterPro" id="IPR036236">
    <property type="entry name" value="Znf_C2H2_sf"/>
</dbReference>
<dbReference type="Proteomes" id="UP001445076">
    <property type="component" value="Unassembled WGS sequence"/>
</dbReference>
<feature type="region of interest" description="Disordered" evidence="6">
    <location>
        <begin position="1003"/>
        <end position="1033"/>
    </location>
</feature>
<gene>
    <name evidence="8" type="ORF">OTU49_012718</name>
</gene>
<keyword evidence="2" id="KW-0677">Repeat</keyword>
<evidence type="ECO:0000256" key="4">
    <source>
        <dbReference type="ARBA" id="ARBA00022833"/>
    </source>
</evidence>
<name>A0AAW0Y4V6_CHEQU</name>
<keyword evidence="3 5" id="KW-0863">Zinc-finger</keyword>
<dbReference type="GO" id="GO:0043565">
    <property type="term" value="F:sequence-specific DNA binding"/>
    <property type="evidence" value="ECO:0007669"/>
    <property type="project" value="TreeGrafter"/>
</dbReference>
<dbReference type="SUPFAM" id="SSF57667">
    <property type="entry name" value="beta-beta-alpha zinc fingers"/>
    <property type="match status" value="3"/>
</dbReference>
<keyword evidence="1" id="KW-0479">Metal-binding</keyword>
<evidence type="ECO:0000256" key="3">
    <source>
        <dbReference type="ARBA" id="ARBA00022771"/>
    </source>
</evidence>
<dbReference type="PANTHER" id="PTHR24408">
    <property type="entry name" value="ZINC FINGER PROTEIN"/>
    <property type="match status" value="1"/>
</dbReference>
<dbReference type="InterPro" id="IPR013087">
    <property type="entry name" value="Znf_C2H2_type"/>
</dbReference>
<dbReference type="GO" id="GO:0000981">
    <property type="term" value="F:DNA-binding transcription factor activity, RNA polymerase II-specific"/>
    <property type="evidence" value="ECO:0007669"/>
    <property type="project" value="TreeGrafter"/>
</dbReference>
<feature type="domain" description="C2H2-type" evidence="7">
    <location>
        <begin position="494"/>
        <end position="522"/>
    </location>
</feature>
<dbReference type="EMBL" id="JARKIK010000006">
    <property type="protein sequence ID" value="KAK8751042.1"/>
    <property type="molecule type" value="Genomic_DNA"/>
</dbReference>
<sequence length="1120" mass="127196">VFGSLDEGVEGSALEEAVECGGNEPSTSLSSDGVQIFVVGSDNTEDVYLINTPDKDIEREVSRSPVSVSSVMLKSNSLIGESQESSEVSKSLDLTQSVPSSTITFAANQEEDLISLCQQENSGNFLKESSKNVGLEVNNSLALNTSTSKSVQISKGSSSIKDSLSAVLSSKHFTLNSKTKPRLPLKMHLPRNFLGEGTVVRTDRGDMIAHNLSSITKYRQTDPNGQKTVLQNIASIFGPAVKVLQPVESKKQPEISTITKRFSILPCDDCGATLHSERSLQIHYRRYHKEWNDECFVCGKKFLNMQYVRSHIQEIHSKEESFQCRLCSYKCSVLKEFLKHRKVHDKSQVCDKCGRKYIIPKLFKKHILNCKIEKESEVKRNSTCVFNSSNKRECEKEKDNHLPDFNDFDMECKKKGKKVNKSDGAEVKTKVNESNSSLNKIHTQKKYKKSSLDEGIKNDMEFKIESHHYHQQIKKMTRLQNTHRRSRICRDRTHRCYLCFKLFSTAADLDAHKENYHLAKSDRPVRVKTYLTLDEKDEEDLVEHSASFKDESFLDENSEKVLVKEEPMYLTEEFENVTIILDESMKSTRVIKPLCIACQAHTKTDFRKSCKWFNTIPDSHQLNVLKKFQQFLPCIIDSNALMEPWVLCKKCALLIDKIADMEDKLNSMKYDLMSRFRGRPEVEHNSEDHCNINENIYPEVEESSRKMHSSGTYILEIKEGLGKHLSDIEAFMKDTCEIMEITKPQKRPGRPRKQEQEKLIPVLVSDDEERVCMKDMVKYITKGIINEREKNFVGTSKAEASIKEEIRETSSSGVIPKKKLIEKHTNTIEIVQIKEEPIDNNLGNLGSNSESILWDEIPNNSPTPLSTLQDELFVENSNVQRKYQLYSESFSAEVKSVDRNVKDLDRGSERGQVILSDPCDDVLNNGISNTVLPEHSLPTPYSNTTENCIDGKVSQNHITFEGNKSDVSAGFESRDEITMPLNKHNRVDPEIILISHNTEECKDLQSSSTTSREDKHACDGKHLKQSKTATKHSQIRAEREKMCSRVEGNSVKPWICNECQKGFSTQRGACEHYAASHKGQNFSCDHCSASYVRKRDLIGHYNKALISGAPKHSALQVQST</sequence>
<feature type="non-terminal residue" evidence="8">
    <location>
        <position position="1"/>
    </location>
</feature>
<dbReference type="Gene3D" id="3.30.160.60">
    <property type="entry name" value="Classic Zinc Finger"/>
    <property type="match status" value="2"/>
</dbReference>
<evidence type="ECO:0000256" key="2">
    <source>
        <dbReference type="ARBA" id="ARBA00022737"/>
    </source>
</evidence>
<reference evidence="8 9" key="1">
    <citation type="journal article" date="2024" name="BMC Genomics">
        <title>Genome assembly of redclaw crayfish (Cherax quadricarinatus) provides insights into its immune adaptation and hypoxia tolerance.</title>
        <authorList>
            <person name="Liu Z."/>
            <person name="Zheng J."/>
            <person name="Li H."/>
            <person name="Fang K."/>
            <person name="Wang S."/>
            <person name="He J."/>
            <person name="Zhou D."/>
            <person name="Weng S."/>
            <person name="Chi M."/>
            <person name="Gu Z."/>
            <person name="He J."/>
            <person name="Li F."/>
            <person name="Wang M."/>
        </authorList>
    </citation>
    <scope>NUCLEOTIDE SEQUENCE [LARGE SCALE GENOMIC DNA]</scope>
    <source>
        <strain evidence="8">ZL_2023a</strain>
    </source>
</reference>
<dbReference type="GO" id="GO:0008270">
    <property type="term" value="F:zinc ion binding"/>
    <property type="evidence" value="ECO:0007669"/>
    <property type="project" value="UniProtKB-KW"/>
</dbReference>
<protein>
    <recommendedName>
        <fullName evidence="7">C2H2-type domain-containing protein</fullName>
    </recommendedName>
</protein>
<dbReference type="GO" id="GO:0005634">
    <property type="term" value="C:nucleus"/>
    <property type="evidence" value="ECO:0007669"/>
    <property type="project" value="TreeGrafter"/>
</dbReference>
<evidence type="ECO:0000313" key="8">
    <source>
        <dbReference type="EMBL" id="KAK8751042.1"/>
    </source>
</evidence>
<dbReference type="PANTHER" id="PTHR24408:SF58">
    <property type="entry name" value="TRANSCRIPTION FACTOR (TFIIIA), PUTATIVE (AFU_ORTHOLOGUE AFUA_1G05150)-RELATED"/>
    <property type="match status" value="1"/>
</dbReference>
<evidence type="ECO:0000256" key="5">
    <source>
        <dbReference type="PROSITE-ProRule" id="PRU00042"/>
    </source>
</evidence>
<evidence type="ECO:0000256" key="6">
    <source>
        <dbReference type="SAM" id="MobiDB-lite"/>
    </source>
</evidence>
<keyword evidence="9" id="KW-1185">Reference proteome</keyword>
<feature type="domain" description="C2H2-type" evidence="7">
    <location>
        <begin position="265"/>
        <end position="288"/>
    </location>
</feature>
<feature type="compositionally biased region" description="Basic and acidic residues" evidence="6">
    <location>
        <begin position="1011"/>
        <end position="1022"/>
    </location>
</feature>
<evidence type="ECO:0000259" key="7">
    <source>
        <dbReference type="PROSITE" id="PS50157"/>
    </source>
</evidence>
<organism evidence="8 9">
    <name type="scientific">Cherax quadricarinatus</name>
    <name type="common">Australian red claw crayfish</name>
    <dbReference type="NCBI Taxonomy" id="27406"/>
    <lineage>
        <taxon>Eukaryota</taxon>
        <taxon>Metazoa</taxon>
        <taxon>Ecdysozoa</taxon>
        <taxon>Arthropoda</taxon>
        <taxon>Crustacea</taxon>
        <taxon>Multicrustacea</taxon>
        <taxon>Malacostraca</taxon>
        <taxon>Eumalacostraca</taxon>
        <taxon>Eucarida</taxon>
        <taxon>Decapoda</taxon>
        <taxon>Pleocyemata</taxon>
        <taxon>Astacidea</taxon>
        <taxon>Parastacoidea</taxon>
        <taxon>Parastacidae</taxon>
        <taxon>Cherax</taxon>
    </lineage>
</organism>
<accession>A0AAW0Y4V6</accession>
<keyword evidence="4" id="KW-0862">Zinc</keyword>
<evidence type="ECO:0000256" key="1">
    <source>
        <dbReference type="ARBA" id="ARBA00022723"/>
    </source>
</evidence>
<dbReference type="SMART" id="SM00355">
    <property type="entry name" value="ZnF_C2H2"/>
    <property type="match status" value="7"/>
</dbReference>
<feature type="domain" description="C2H2-type" evidence="7">
    <location>
        <begin position="293"/>
        <end position="321"/>
    </location>
</feature>
<dbReference type="AlphaFoldDB" id="A0AAW0Y4V6"/>
<dbReference type="PROSITE" id="PS00028">
    <property type="entry name" value="ZINC_FINGER_C2H2_1"/>
    <property type="match status" value="4"/>
</dbReference>
<feature type="domain" description="C2H2-type" evidence="7">
    <location>
        <begin position="1054"/>
        <end position="1082"/>
    </location>
</feature>
<comment type="caution">
    <text evidence="8">The sequence shown here is derived from an EMBL/GenBank/DDBJ whole genome shotgun (WGS) entry which is preliminary data.</text>
</comment>
<feature type="compositionally biased region" description="Basic residues" evidence="6">
    <location>
        <begin position="1023"/>
        <end position="1033"/>
    </location>
</feature>
<proteinExistence type="predicted"/>
<evidence type="ECO:0000313" key="9">
    <source>
        <dbReference type="Proteomes" id="UP001445076"/>
    </source>
</evidence>
<dbReference type="PROSITE" id="PS50157">
    <property type="entry name" value="ZINC_FINGER_C2H2_2"/>
    <property type="match status" value="4"/>
</dbReference>